<dbReference type="Proteomes" id="UP001576780">
    <property type="component" value="Unassembled WGS sequence"/>
</dbReference>
<dbReference type="InterPro" id="IPR054611">
    <property type="entry name" value="NCAB"/>
</dbReference>
<dbReference type="Pfam" id="PF22730">
    <property type="entry name" value="NCC-H"/>
    <property type="match status" value="1"/>
</dbReference>
<evidence type="ECO:0000313" key="5">
    <source>
        <dbReference type="EMBL" id="MFB2838158.1"/>
    </source>
</evidence>
<dbReference type="RefSeq" id="WP_413280488.1">
    <property type="nucleotide sequence ID" value="NZ_JBHFNT010000240.1"/>
</dbReference>
<evidence type="ECO:0000259" key="3">
    <source>
        <dbReference type="Pfam" id="PF22724"/>
    </source>
</evidence>
<gene>
    <name evidence="5" type="ORF">ACE1CA_26980</name>
</gene>
<reference evidence="5 6" key="1">
    <citation type="submission" date="2024-09" db="EMBL/GenBank/DDBJ databases">
        <title>Floridaenema gen nov. (Aerosakkonemataceae, Aerosakkonematales ord. nov., Cyanobacteria) from benthic tropical and subtropical fresh waters, with the description of four new species.</title>
        <authorList>
            <person name="Moretto J.A."/>
            <person name="Berthold D.E."/>
            <person name="Lefler F.W."/>
            <person name="Huang I.-S."/>
            <person name="Laughinghouse H. IV."/>
        </authorList>
    </citation>
    <scope>NUCLEOTIDE SEQUENCE [LARGE SCALE GENOMIC DNA]</scope>
    <source>
        <strain evidence="5 6">BLCC-F167</strain>
    </source>
</reference>
<keyword evidence="2" id="KW-0605">Phycobilisome</keyword>
<dbReference type="SUPFAM" id="SSF48371">
    <property type="entry name" value="ARM repeat"/>
    <property type="match status" value="1"/>
</dbReference>
<protein>
    <submittedName>
        <fullName evidence="5">HEAT repeat domain-containing protein</fullName>
    </submittedName>
</protein>
<proteinExistence type="predicted"/>
<dbReference type="Gene3D" id="1.25.10.10">
    <property type="entry name" value="Leucine-rich Repeat Variant"/>
    <property type="match status" value="1"/>
</dbReference>
<organism evidence="5 6">
    <name type="scientific">Floridaenema evergladense BLCC-F167</name>
    <dbReference type="NCBI Taxonomy" id="3153639"/>
    <lineage>
        <taxon>Bacteria</taxon>
        <taxon>Bacillati</taxon>
        <taxon>Cyanobacteriota</taxon>
        <taxon>Cyanophyceae</taxon>
        <taxon>Oscillatoriophycideae</taxon>
        <taxon>Aerosakkonematales</taxon>
        <taxon>Aerosakkonemataceae</taxon>
        <taxon>Floridanema</taxon>
        <taxon>Floridanema evergladense</taxon>
    </lineage>
</organism>
<dbReference type="InterPro" id="IPR054570">
    <property type="entry name" value="NCC-H_dom"/>
</dbReference>
<keyword evidence="1" id="KW-0042">Antenna complex</keyword>
<feature type="domain" description="NACHT C-terminal Cysteine and Histidine-containing" evidence="4">
    <location>
        <begin position="321"/>
        <end position="348"/>
    </location>
</feature>
<dbReference type="EMBL" id="JBHFNT010000240">
    <property type="protein sequence ID" value="MFB2838158.1"/>
    <property type="molecule type" value="Genomic_DNA"/>
</dbReference>
<evidence type="ECO:0000256" key="1">
    <source>
        <dbReference type="ARBA" id="ARBA00022549"/>
    </source>
</evidence>
<dbReference type="InterPro" id="IPR016024">
    <property type="entry name" value="ARM-type_fold"/>
</dbReference>
<comment type="caution">
    <text evidence="5">The sequence shown here is derived from an EMBL/GenBank/DDBJ whole genome shotgun (WGS) entry which is preliminary data.</text>
</comment>
<name>A0ABV4WU55_9CYAN</name>
<dbReference type="InterPro" id="IPR011989">
    <property type="entry name" value="ARM-like"/>
</dbReference>
<sequence length="523" mass="59097">MGEIGINNDEAIDILIKMLQTCTSSYTLIPVAESLSKIAIGNTKIIAKLIDMMDDISYTNQISNTASILGQIAKGNYNGINKLITRLKETNNPLFWEEAAWVLGKIGANNQDAIDILECGIQLDWLRNQDIHYKIAEHLLKIAPQHDKANQIVAESNLPKTKEKNADNSGKAESEILKVDSELFNSYYELLYPNDQPNDENIVYDPKPWEEVAEALLNVKDVKEVEAIIIPWIDSRADFINGDEAWVSLVSILEKFVDSSTSPVFSWLIDSCFNMLDADENLDVHDQAVQTLKNLLSKFSSKELYEDILKKLAPDFNYKNNFGSYEASYEVLWHCVQNMAYVDFYKVWPKPGTNIHPEVAEITPTGNNTLTQNLILANLPQLLKSAIANDPNLNQKVREICINASEFMKEHRDNPAAEIYAEMVIAGCPERLNGEPETMQSLKVYCKLLKSDKKFVLVFYDSTALEPEPIGFSDSFLDDLSNFGEEICVVTDQLVKKLKQFSPSQPQLVENILGWIRAITWEN</sequence>
<evidence type="ECO:0000313" key="6">
    <source>
        <dbReference type="Proteomes" id="UP001576780"/>
    </source>
</evidence>
<evidence type="ECO:0000256" key="2">
    <source>
        <dbReference type="ARBA" id="ARBA00022738"/>
    </source>
</evidence>
<evidence type="ECO:0000259" key="4">
    <source>
        <dbReference type="Pfam" id="PF22730"/>
    </source>
</evidence>
<accession>A0ABV4WU55</accession>
<feature type="domain" description="NACHT C-terminal Alpha/Beta" evidence="3">
    <location>
        <begin position="380"/>
        <end position="518"/>
    </location>
</feature>
<dbReference type="Pfam" id="PF22724">
    <property type="entry name" value="NCAB1"/>
    <property type="match status" value="1"/>
</dbReference>
<keyword evidence="6" id="KW-1185">Reference proteome</keyword>